<dbReference type="InterPro" id="IPR050093">
    <property type="entry name" value="ABC_SmlMolc_Importer"/>
</dbReference>
<dbReference type="SMART" id="SM00382">
    <property type="entry name" value="AAA"/>
    <property type="match status" value="1"/>
</dbReference>
<dbReference type="Pfam" id="PF00005">
    <property type="entry name" value="ABC_tran"/>
    <property type="match status" value="1"/>
</dbReference>
<dbReference type="InterPro" id="IPR027417">
    <property type="entry name" value="P-loop_NTPase"/>
</dbReference>
<evidence type="ECO:0000256" key="1">
    <source>
        <dbReference type="ARBA" id="ARBA00022448"/>
    </source>
</evidence>
<dbReference type="EMBL" id="JBHTOQ010000018">
    <property type="protein sequence ID" value="MFD1481214.1"/>
    <property type="molecule type" value="Genomic_DNA"/>
</dbReference>
<dbReference type="Gene3D" id="3.40.50.300">
    <property type="entry name" value="P-loop containing nucleotide triphosphate hydrolases"/>
    <property type="match status" value="1"/>
</dbReference>
<dbReference type="PROSITE" id="PS00211">
    <property type="entry name" value="ABC_TRANSPORTER_1"/>
    <property type="match status" value="1"/>
</dbReference>
<feature type="domain" description="ABC transporter" evidence="4">
    <location>
        <begin position="4"/>
        <end position="238"/>
    </location>
</feature>
<dbReference type="PANTHER" id="PTHR42781">
    <property type="entry name" value="SPERMIDINE/PUTRESCINE IMPORT ATP-BINDING PROTEIN POTA"/>
    <property type="match status" value="1"/>
</dbReference>
<keyword evidence="2" id="KW-0547">Nucleotide-binding</keyword>
<organism evidence="5 6">
    <name type="scientific">Paracoccus nototheniae</name>
    <dbReference type="NCBI Taxonomy" id="2489002"/>
    <lineage>
        <taxon>Bacteria</taxon>
        <taxon>Pseudomonadati</taxon>
        <taxon>Pseudomonadota</taxon>
        <taxon>Alphaproteobacteria</taxon>
        <taxon>Rhodobacterales</taxon>
        <taxon>Paracoccaceae</taxon>
        <taxon>Paracoccus</taxon>
    </lineage>
</organism>
<dbReference type="Proteomes" id="UP001597302">
    <property type="component" value="Unassembled WGS sequence"/>
</dbReference>
<sequence>MPRVQTRAIGKSFAGTPVLQDIDLDLPQGAFLALLGPSGCGKTTLLRLIAGLELPDAGELRFDDRVIAAPDVFVAPEARDLGMVFQSYALWPSMTVRGNVDFALKTQRLSRADRQARVDQMLASVGLAHLAERRPHELSGGQRQRVALARSLVLRPALLLLDEPLANLDAHLRHRMLAEFRRLHAATGTTFVLVTHDQDEAMAVATHIAVMEAGRIQQVGAPEDLYRRPASPMVARFIGHGATLPVQVTAARDGQCTLRMGDADLSLPGTAAPGPGWLCLHREDLRLTTGPAHLRAEILSQSFQHGRYLTHVLPQGAGVDLLSLSLDRALPPQTVIGLDVTGGWVIPRDGAAAPQPSTVTLPERSYA</sequence>
<evidence type="ECO:0000256" key="2">
    <source>
        <dbReference type="ARBA" id="ARBA00022741"/>
    </source>
</evidence>
<keyword evidence="6" id="KW-1185">Reference proteome</keyword>
<evidence type="ECO:0000313" key="5">
    <source>
        <dbReference type="EMBL" id="MFD1481214.1"/>
    </source>
</evidence>
<evidence type="ECO:0000256" key="3">
    <source>
        <dbReference type="ARBA" id="ARBA00022840"/>
    </source>
</evidence>
<dbReference type="InterPro" id="IPR003439">
    <property type="entry name" value="ABC_transporter-like_ATP-bd"/>
</dbReference>
<dbReference type="PANTHER" id="PTHR42781:SF4">
    <property type="entry name" value="SPERMIDINE_PUTRESCINE IMPORT ATP-BINDING PROTEIN POTA"/>
    <property type="match status" value="1"/>
</dbReference>
<dbReference type="InterPro" id="IPR017871">
    <property type="entry name" value="ABC_transporter-like_CS"/>
</dbReference>
<comment type="caution">
    <text evidence="5">The sequence shown here is derived from an EMBL/GenBank/DDBJ whole genome shotgun (WGS) entry which is preliminary data.</text>
</comment>
<dbReference type="RefSeq" id="WP_131576210.1">
    <property type="nucleotide sequence ID" value="NZ_CBCSAJ010000002.1"/>
</dbReference>
<protein>
    <submittedName>
        <fullName evidence="5">ABC transporter ATP-binding protein</fullName>
    </submittedName>
</protein>
<name>A0ABW4DVN8_9RHOB</name>
<dbReference type="PROSITE" id="PS50893">
    <property type="entry name" value="ABC_TRANSPORTER_2"/>
    <property type="match status" value="1"/>
</dbReference>
<gene>
    <name evidence="5" type="ORF">ACFQ5P_07900</name>
</gene>
<reference evidence="6" key="1">
    <citation type="journal article" date="2019" name="Int. J. Syst. Evol. Microbiol.">
        <title>The Global Catalogue of Microorganisms (GCM) 10K type strain sequencing project: providing services to taxonomists for standard genome sequencing and annotation.</title>
        <authorList>
            <consortium name="The Broad Institute Genomics Platform"/>
            <consortium name="The Broad Institute Genome Sequencing Center for Infectious Disease"/>
            <person name="Wu L."/>
            <person name="Ma J."/>
        </authorList>
    </citation>
    <scope>NUCLEOTIDE SEQUENCE [LARGE SCALE GENOMIC DNA]</scope>
    <source>
        <strain evidence="6">CCM 8875</strain>
    </source>
</reference>
<accession>A0ABW4DVN8</accession>
<keyword evidence="1" id="KW-0813">Transport</keyword>
<evidence type="ECO:0000313" key="6">
    <source>
        <dbReference type="Proteomes" id="UP001597302"/>
    </source>
</evidence>
<dbReference type="SUPFAM" id="SSF52540">
    <property type="entry name" value="P-loop containing nucleoside triphosphate hydrolases"/>
    <property type="match status" value="1"/>
</dbReference>
<keyword evidence="3 5" id="KW-0067">ATP-binding</keyword>
<dbReference type="GO" id="GO:0005524">
    <property type="term" value="F:ATP binding"/>
    <property type="evidence" value="ECO:0007669"/>
    <property type="project" value="UniProtKB-KW"/>
</dbReference>
<dbReference type="InterPro" id="IPR003593">
    <property type="entry name" value="AAA+_ATPase"/>
</dbReference>
<proteinExistence type="predicted"/>
<evidence type="ECO:0000259" key="4">
    <source>
        <dbReference type="PROSITE" id="PS50893"/>
    </source>
</evidence>